<name>B9T0W8_RICCO</name>
<proteinExistence type="predicted"/>
<dbReference type="InterPro" id="IPR022212">
    <property type="entry name" value="DUF3741"/>
</dbReference>
<sequence>MLHILDYHHWHSVKKMSPRRRYRRGKHTICCGYPKTISFAQHTDELQNYLDADAVPLLDEQQTIEAAPSEKIPGKAQIKASVAKEMSARSQLQRAISINRLGHSDNLGGTNTDWPNPIIILERSADTAASRMQVPILPKGSEAFSSEVGHHQLVSKSLNHYISDDKQLSRETSHRQFMECVDVQEIFNINKKLFMEILRDPDVQAAKDFHIQLTSERKLKKSGSFPLAVSPHKHMGPVTLEQKWNETWSFRQEQRFPTGVEKRDVVAAKSDKSTGAKADDSVVTAVTQGSELSSSPLSQGSHKHGWHQSFMRHLKDVMKKIRHTHKESKKTNNHTLINALLLGVPSSSSDEKETPERIKEDTIHQDSCHEANSSGNGLSKDRISHIRRVSSLNESMDRYARLFEHSSTKEPKWHKYQSKSLRLTNEDKYPPTGSSFKSFRRRLSLPDLDSFCPLPNETSHDALPSGRPIKTNIYYDANAKDATYNDLNSVRTEQLDVVEETDLPGNIIEEGNSCENNEYPGDLVAMSNEEEVLEDIVEVEDQGHCPHQDQEIGSTVNSSTEHENESPVSVLETHSRLDITSQTEFQFSKDSDLHSSSICVDEQDCPVDLQHRFNRNSLTFADHENAKNVQTKIDNNLLHFELNRLEDADFSYVRDVLELSGCTEQGYLGAWHSLDQPLSPTLFKELEAYIHQESECSSEDVGCNCDHQLLFDLINEVLPQIYGSSLAYFPRPFSFTQRIRPLPKGNHIPEEVCKRISSYRSSGLKVDQSLNDIVAGDLAKDDSWLNLQLDVEDIALDLEDLIFDELLDEVMCS</sequence>
<organism evidence="4 5">
    <name type="scientific">Ricinus communis</name>
    <name type="common">Castor bean</name>
    <dbReference type="NCBI Taxonomy" id="3988"/>
    <lineage>
        <taxon>Eukaryota</taxon>
        <taxon>Viridiplantae</taxon>
        <taxon>Streptophyta</taxon>
        <taxon>Embryophyta</taxon>
        <taxon>Tracheophyta</taxon>
        <taxon>Spermatophyta</taxon>
        <taxon>Magnoliopsida</taxon>
        <taxon>eudicotyledons</taxon>
        <taxon>Gunneridae</taxon>
        <taxon>Pentapetalae</taxon>
        <taxon>rosids</taxon>
        <taxon>fabids</taxon>
        <taxon>Malpighiales</taxon>
        <taxon>Euphorbiaceae</taxon>
        <taxon>Acalyphoideae</taxon>
        <taxon>Acalypheae</taxon>
        <taxon>Ricinus</taxon>
    </lineage>
</organism>
<evidence type="ECO:0000256" key="1">
    <source>
        <dbReference type="SAM" id="MobiDB-lite"/>
    </source>
</evidence>
<feature type="compositionally biased region" description="Basic and acidic residues" evidence="1">
    <location>
        <begin position="349"/>
        <end position="369"/>
    </location>
</feature>
<feature type="domain" description="DUF3741" evidence="2">
    <location>
        <begin position="159"/>
        <end position="202"/>
    </location>
</feature>
<evidence type="ECO:0000259" key="2">
    <source>
        <dbReference type="Pfam" id="PF12552"/>
    </source>
</evidence>
<dbReference type="PANTHER" id="PTHR47071">
    <property type="entry name" value="PROTEIN TRM32"/>
    <property type="match status" value="1"/>
</dbReference>
<feature type="region of interest" description="Disordered" evidence="1">
    <location>
        <begin position="345"/>
        <end position="379"/>
    </location>
</feature>
<dbReference type="AlphaFoldDB" id="B9T0W8"/>
<reference evidence="5" key="1">
    <citation type="journal article" date="2010" name="Nat. Biotechnol.">
        <title>Draft genome sequence of the oilseed species Ricinus communis.</title>
        <authorList>
            <person name="Chan A.P."/>
            <person name="Crabtree J."/>
            <person name="Zhao Q."/>
            <person name="Lorenzi H."/>
            <person name="Orvis J."/>
            <person name="Puiu D."/>
            <person name="Melake-Berhan A."/>
            <person name="Jones K.M."/>
            <person name="Redman J."/>
            <person name="Chen G."/>
            <person name="Cahoon E.B."/>
            <person name="Gedil M."/>
            <person name="Stanke M."/>
            <person name="Haas B.J."/>
            <person name="Wortman J.R."/>
            <person name="Fraser-Liggett C.M."/>
            <person name="Ravel J."/>
            <person name="Rabinowicz P.D."/>
        </authorList>
    </citation>
    <scope>NUCLEOTIDE SEQUENCE [LARGE SCALE GENOMIC DNA]</scope>
    <source>
        <strain evidence="5">cv. Hale</strain>
    </source>
</reference>
<feature type="domain" description="DUF4378" evidence="3">
    <location>
        <begin position="649"/>
        <end position="809"/>
    </location>
</feature>
<feature type="region of interest" description="Disordered" evidence="1">
    <location>
        <begin position="543"/>
        <end position="572"/>
    </location>
</feature>
<evidence type="ECO:0000313" key="4">
    <source>
        <dbReference type="EMBL" id="EEF30486.1"/>
    </source>
</evidence>
<accession>B9T0W8</accession>
<protein>
    <recommendedName>
        <fullName evidence="6">DUF4378 domain-containing protein</fullName>
    </recommendedName>
</protein>
<feature type="compositionally biased region" description="Basic and acidic residues" evidence="1">
    <location>
        <begin position="268"/>
        <end position="280"/>
    </location>
</feature>
<dbReference type="eggNOG" id="ENOG502RSQC">
    <property type="taxonomic scope" value="Eukaryota"/>
</dbReference>
<evidence type="ECO:0000259" key="3">
    <source>
        <dbReference type="Pfam" id="PF14309"/>
    </source>
</evidence>
<feature type="region of interest" description="Disordered" evidence="1">
    <location>
        <begin position="268"/>
        <end position="304"/>
    </location>
</feature>
<evidence type="ECO:0000313" key="5">
    <source>
        <dbReference type="Proteomes" id="UP000008311"/>
    </source>
</evidence>
<dbReference type="InterPro" id="IPR025486">
    <property type="entry name" value="DUF4378"/>
</dbReference>
<dbReference type="InParanoid" id="B9T0W8"/>
<dbReference type="STRING" id="3988.B9T0W8"/>
<dbReference type="PANTHER" id="PTHR47071:SF2">
    <property type="entry name" value="PROTEIN TRM32"/>
    <property type="match status" value="1"/>
</dbReference>
<feature type="compositionally biased region" description="Low complexity" evidence="1">
    <location>
        <begin position="288"/>
        <end position="300"/>
    </location>
</feature>
<gene>
    <name evidence="4" type="ORF">RCOM_1238310</name>
</gene>
<dbReference type="Pfam" id="PF14309">
    <property type="entry name" value="DUF4378"/>
    <property type="match status" value="1"/>
</dbReference>
<dbReference type="EMBL" id="EQ974318">
    <property type="protein sequence ID" value="EEF30486.1"/>
    <property type="molecule type" value="Genomic_DNA"/>
</dbReference>
<evidence type="ECO:0008006" key="6">
    <source>
        <dbReference type="Google" id="ProtNLM"/>
    </source>
</evidence>
<dbReference type="InterPro" id="IPR044257">
    <property type="entry name" value="TRM32-like"/>
</dbReference>
<keyword evidence="5" id="KW-1185">Reference proteome</keyword>
<dbReference type="Proteomes" id="UP000008311">
    <property type="component" value="Unassembled WGS sequence"/>
</dbReference>
<dbReference type="Pfam" id="PF12552">
    <property type="entry name" value="DUF3741"/>
    <property type="match status" value="1"/>
</dbReference>